<sequence>MVTEFRPGSPAVTVKGEHFEGMEPWAVVTWDNGGDTAIDAEEEGEHWERIGSIDLLARTVGGK</sequence>
<protein>
    <submittedName>
        <fullName evidence="1">Uncharacterized protein</fullName>
    </submittedName>
</protein>
<name>A0A6M3MEK4_9ZZZZ</name>
<dbReference type="AlphaFoldDB" id="A0A6M3MEK4"/>
<proteinExistence type="predicted"/>
<gene>
    <name evidence="1" type="ORF">MM171B00585_0007</name>
</gene>
<accession>A0A6M3MEK4</accession>
<organism evidence="1">
    <name type="scientific">viral metagenome</name>
    <dbReference type="NCBI Taxonomy" id="1070528"/>
    <lineage>
        <taxon>unclassified sequences</taxon>
        <taxon>metagenomes</taxon>
        <taxon>organismal metagenomes</taxon>
    </lineage>
</organism>
<dbReference type="EMBL" id="MT143856">
    <property type="protein sequence ID" value="QJB03679.1"/>
    <property type="molecule type" value="Genomic_DNA"/>
</dbReference>
<reference evidence="1" key="1">
    <citation type="submission" date="2020-03" db="EMBL/GenBank/DDBJ databases">
        <title>The deep terrestrial virosphere.</title>
        <authorList>
            <person name="Holmfeldt K."/>
            <person name="Nilsson E."/>
            <person name="Simone D."/>
            <person name="Lopez-Fernandez M."/>
            <person name="Wu X."/>
            <person name="de Brujin I."/>
            <person name="Lundin D."/>
            <person name="Andersson A."/>
            <person name="Bertilsson S."/>
            <person name="Dopson M."/>
        </authorList>
    </citation>
    <scope>NUCLEOTIDE SEQUENCE</scope>
    <source>
        <strain evidence="1">MM171B00585</strain>
    </source>
</reference>
<evidence type="ECO:0000313" key="1">
    <source>
        <dbReference type="EMBL" id="QJB03679.1"/>
    </source>
</evidence>